<feature type="compositionally biased region" description="Gly residues" evidence="12">
    <location>
        <begin position="12"/>
        <end position="24"/>
    </location>
</feature>
<accession>A0A340X7A5</accession>
<keyword evidence="3" id="KW-1003">Cell membrane</keyword>
<feature type="domain" description="Immunoglobulin V-set" evidence="14">
    <location>
        <begin position="132"/>
        <end position="244"/>
    </location>
</feature>
<evidence type="ECO:0000256" key="3">
    <source>
        <dbReference type="ARBA" id="ARBA00022475"/>
    </source>
</evidence>
<feature type="compositionally biased region" description="Low complexity" evidence="12">
    <location>
        <begin position="1"/>
        <end position="11"/>
    </location>
</feature>
<dbReference type="GO" id="GO:0031295">
    <property type="term" value="P:T cell costimulation"/>
    <property type="evidence" value="ECO:0007669"/>
    <property type="project" value="InterPro"/>
</dbReference>
<evidence type="ECO:0000256" key="11">
    <source>
        <dbReference type="ARBA" id="ARBA00049688"/>
    </source>
</evidence>
<dbReference type="OrthoDB" id="9403189at2759"/>
<evidence type="ECO:0000313" key="16">
    <source>
        <dbReference type="RefSeq" id="XP_007454950.1"/>
    </source>
</evidence>
<evidence type="ECO:0000256" key="12">
    <source>
        <dbReference type="SAM" id="MobiDB-lite"/>
    </source>
</evidence>
<dbReference type="Proteomes" id="UP000265300">
    <property type="component" value="Unplaced"/>
</dbReference>
<keyword evidence="8" id="KW-1015">Disulfide bond</keyword>
<dbReference type="InParanoid" id="A0A340X7A5"/>
<dbReference type="GeneID" id="103073026"/>
<proteinExistence type="predicted"/>
<feature type="transmembrane region" description="Helical" evidence="13">
    <location>
        <begin position="251"/>
        <end position="274"/>
    </location>
</feature>
<keyword evidence="10" id="KW-0393">Immunoglobulin domain</keyword>
<dbReference type="InterPro" id="IPR013783">
    <property type="entry name" value="Ig-like_fold"/>
</dbReference>
<organism evidence="15 16">
    <name type="scientific">Lipotes vexillifer</name>
    <name type="common">Yangtze river dolphin</name>
    <dbReference type="NCBI Taxonomy" id="118797"/>
    <lineage>
        <taxon>Eukaryota</taxon>
        <taxon>Metazoa</taxon>
        <taxon>Chordata</taxon>
        <taxon>Craniata</taxon>
        <taxon>Vertebrata</taxon>
        <taxon>Euteleostomi</taxon>
        <taxon>Mammalia</taxon>
        <taxon>Eutheria</taxon>
        <taxon>Laurasiatheria</taxon>
        <taxon>Artiodactyla</taxon>
        <taxon>Whippomorpha</taxon>
        <taxon>Cetacea</taxon>
        <taxon>Odontoceti</taxon>
        <taxon>Lipotidae</taxon>
        <taxon>Lipotes</taxon>
    </lineage>
</organism>
<keyword evidence="7 13" id="KW-0472">Membrane</keyword>
<evidence type="ECO:0000256" key="7">
    <source>
        <dbReference type="ARBA" id="ARBA00023136"/>
    </source>
</evidence>
<dbReference type="PANTHER" id="PTHR20904">
    <property type="entry name" value="INDUCIBLE T-CELL COSTIMULATOR ICOS"/>
    <property type="match status" value="1"/>
</dbReference>
<keyword evidence="15" id="KW-1185">Reference proteome</keyword>
<evidence type="ECO:0000313" key="15">
    <source>
        <dbReference type="Proteomes" id="UP000265300"/>
    </source>
</evidence>
<dbReference type="InterPro" id="IPR013106">
    <property type="entry name" value="Ig_V-set"/>
</dbReference>
<evidence type="ECO:0000256" key="6">
    <source>
        <dbReference type="ARBA" id="ARBA00022989"/>
    </source>
</evidence>
<evidence type="ECO:0000256" key="2">
    <source>
        <dbReference type="ARBA" id="ARBA00019739"/>
    </source>
</evidence>
<dbReference type="STRING" id="118797.A0A340X7A5"/>
<dbReference type="KEGG" id="lve:103073026"/>
<sequence>MVPSEASPTEAAGGGGAGEGGASPQGGAHLQAHGARTVPCRPLPRPSVPDHTRVANASEPPRVQPPAGCPALTHSAPRQPKGLLGQGVAPQVERGRPAQGRGPRAGPALPLQPSSTPRPEPKGRAGAPGEFNASATSEMFIFHNGGVQILCKYPDTVQQFKMQLLKGNNILCDLTKTKGSGDKVSITNLNVCQFQLSNNSVSFFLYNLDSSHASYYICKLSIFDPPPFQVDILSKEYLNIYESQVCCQLKFWLPIGCAAFVVVCIFGCVLTCWLTKKKYPSSVHDPNSEYMFMAAVNTAKKPGPTDVTRNLELSDTQA</sequence>
<dbReference type="AlphaFoldDB" id="A0A340X7A5"/>
<dbReference type="GO" id="GO:0098609">
    <property type="term" value="P:cell-cell adhesion"/>
    <property type="evidence" value="ECO:0007669"/>
    <property type="project" value="TreeGrafter"/>
</dbReference>
<dbReference type="Pfam" id="PF15910">
    <property type="entry name" value="V-set_2"/>
    <property type="match status" value="1"/>
</dbReference>
<evidence type="ECO:0000256" key="10">
    <source>
        <dbReference type="ARBA" id="ARBA00023319"/>
    </source>
</evidence>
<keyword evidence="6 13" id="KW-1133">Transmembrane helix</keyword>
<name>A0A340X7A5_LIPVE</name>
<evidence type="ECO:0000256" key="4">
    <source>
        <dbReference type="ARBA" id="ARBA00022692"/>
    </source>
</evidence>
<evidence type="ECO:0000256" key="8">
    <source>
        <dbReference type="ARBA" id="ARBA00023157"/>
    </source>
</evidence>
<dbReference type="FunCoup" id="A0A340X7A5">
    <property type="interactions" value="166"/>
</dbReference>
<evidence type="ECO:0000256" key="13">
    <source>
        <dbReference type="SAM" id="Phobius"/>
    </source>
</evidence>
<keyword evidence="9" id="KW-0325">Glycoprotein</keyword>
<evidence type="ECO:0000259" key="14">
    <source>
        <dbReference type="Pfam" id="PF15910"/>
    </source>
</evidence>
<dbReference type="GO" id="GO:0002517">
    <property type="term" value="P:T cell tolerance induction"/>
    <property type="evidence" value="ECO:0007669"/>
    <property type="project" value="TreeGrafter"/>
</dbReference>
<evidence type="ECO:0000256" key="9">
    <source>
        <dbReference type="ARBA" id="ARBA00023180"/>
    </source>
</evidence>
<dbReference type="InterPro" id="IPR039943">
    <property type="entry name" value="ICOS"/>
</dbReference>
<dbReference type="RefSeq" id="XP_007454950.1">
    <property type="nucleotide sequence ID" value="XM_007454888.1"/>
</dbReference>
<dbReference type="CTD" id="29851"/>
<dbReference type="PANTHER" id="PTHR20904:SF0">
    <property type="entry name" value="INDUCIBLE T-CELL COSTIMULATOR"/>
    <property type="match status" value="1"/>
</dbReference>
<dbReference type="GO" id="GO:0005886">
    <property type="term" value="C:plasma membrane"/>
    <property type="evidence" value="ECO:0007669"/>
    <property type="project" value="UniProtKB-SubCell"/>
</dbReference>
<dbReference type="Gene3D" id="2.60.40.10">
    <property type="entry name" value="Immunoglobulins"/>
    <property type="match status" value="1"/>
</dbReference>
<reference evidence="16" key="1">
    <citation type="submission" date="2025-08" db="UniProtKB">
        <authorList>
            <consortium name="RefSeq"/>
        </authorList>
    </citation>
    <scope>IDENTIFICATION</scope>
</reference>
<evidence type="ECO:0000256" key="1">
    <source>
        <dbReference type="ARBA" id="ARBA00004251"/>
    </source>
</evidence>
<gene>
    <name evidence="16" type="primary">ICOS</name>
</gene>
<comment type="subcellular location">
    <subcellularLocation>
        <location evidence="1">Cell membrane</location>
        <topology evidence="1">Single-pass type I membrane protein</topology>
    </subcellularLocation>
</comment>
<feature type="region of interest" description="Disordered" evidence="12">
    <location>
        <begin position="1"/>
        <end position="130"/>
    </location>
</feature>
<protein>
    <recommendedName>
        <fullName evidence="2">Inducible T-cell costimulator</fullName>
    </recommendedName>
</protein>
<feature type="compositionally biased region" description="Low complexity" evidence="12">
    <location>
        <begin position="97"/>
        <end position="111"/>
    </location>
</feature>
<evidence type="ECO:0000256" key="5">
    <source>
        <dbReference type="ARBA" id="ARBA00022729"/>
    </source>
</evidence>
<comment type="subunit">
    <text evidence="11">Homodimer; disulfide-linked. Interacts with ICOSLG. Interacts with PIK3R1. Interacts with TBK1; this interaction is critical for the maturation of T follicular regulatory cells.</text>
</comment>
<keyword evidence="5" id="KW-0732">Signal</keyword>
<keyword evidence="4 13" id="KW-0812">Transmembrane</keyword>
<dbReference type="FunFam" id="2.60.40.10:FF:000874">
    <property type="entry name" value="Inducible T-cell costimulator"/>
    <property type="match status" value="1"/>
</dbReference>